<reference evidence="10 11" key="1">
    <citation type="submission" date="2019-11" db="EMBL/GenBank/DDBJ databases">
        <authorList>
            <person name="Zheng R.K."/>
            <person name="Sun C.M."/>
        </authorList>
    </citation>
    <scope>NUCLEOTIDE SEQUENCE [LARGE SCALE GENOMIC DNA]</scope>
    <source>
        <strain evidence="10 11">WC007</strain>
    </source>
</reference>
<dbReference type="GO" id="GO:0009298">
    <property type="term" value="P:GDP-mannose biosynthetic process"/>
    <property type="evidence" value="ECO:0007669"/>
    <property type="project" value="TreeGrafter"/>
</dbReference>
<dbReference type="GO" id="GO:0004475">
    <property type="term" value="F:mannose-1-phosphate guanylyltransferase (GTP) activity"/>
    <property type="evidence" value="ECO:0007669"/>
    <property type="project" value="UniProtKB-EC"/>
</dbReference>
<comment type="similarity">
    <text evidence="1">Belongs to the mannose-6-phosphate isomerase type 2 family.</text>
</comment>
<keyword evidence="6" id="KW-0342">GTP-binding</keyword>
<dbReference type="GO" id="GO:0005525">
    <property type="term" value="F:GTP binding"/>
    <property type="evidence" value="ECO:0007669"/>
    <property type="project" value="UniProtKB-KW"/>
</dbReference>
<dbReference type="Pfam" id="PF00483">
    <property type="entry name" value="NTP_transferase"/>
    <property type="match status" value="1"/>
</dbReference>
<accession>A0A6I6JNQ2</accession>
<evidence type="ECO:0000256" key="1">
    <source>
        <dbReference type="ARBA" id="ARBA00006115"/>
    </source>
</evidence>
<evidence type="ECO:0000313" key="10">
    <source>
        <dbReference type="EMBL" id="QGY44596.1"/>
    </source>
</evidence>
<dbReference type="InterPro" id="IPR029044">
    <property type="entry name" value="Nucleotide-diphossugar_trans"/>
</dbReference>
<dbReference type="InterPro" id="IPR049577">
    <property type="entry name" value="GMPP_N"/>
</dbReference>
<dbReference type="EC" id="2.7.7.13" evidence="2"/>
<dbReference type="InterPro" id="IPR054566">
    <property type="entry name" value="ManC/GMP-like_b-helix"/>
</dbReference>
<dbReference type="CDD" id="cd02509">
    <property type="entry name" value="GDP-M1P_Guanylyltransferase"/>
    <property type="match status" value="1"/>
</dbReference>
<keyword evidence="5" id="KW-0547">Nucleotide-binding</keyword>
<dbReference type="Gene3D" id="3.90.550.10">
    <property type="entry name" value="Spore Coat Polysaccharide Biosynthesis Protein SpsA, Chain A"/>
    <property type="match status" value="1"/>
</dbReference>
<dbReference type="AlphaFoldDB" id="A0A6I6JNQ2"/>
<dbReference type="KEGG" id="mcos:GM418_13270"/>
<sequence length="362" mass="41381">MNNNYCIIMAGGIGSRFWPLSRKIKPKQFLDITGTGKTLIQQTFQRFSKIIPTENFLVVTSINYKDLVKEQLPELTEEQILPEPLRRNTAPCAAYAAYKIKSKNPNANLIIAPSDHLILKEEEFIRQIEKGIEFVKSKNALLTLGIKPCRPETGYGYIQVKRREEFNKLDNLYKVKTFVEKPDIEMAKVFIESGEFFWNSGIFIWSMSSIISAFETHLADIASLFSRGLKLYNTEDEIHFINKTYSECRGISIDYGIMEKAKNVYVLTADFDWSDLGTWGALYEHEDKDTEGNVIKGDNVLMYNAQNCIVNISDEKVAVLQGLDGYIVAESNDTLMICKREDEQQIKQFVTDVRIKKGDSLV</sequence>
<protein>
    <recommendedName>
        <fullName evidence="2">mannose-1-phosphate guanylyltransferase</fullName>
        <ecNumber evidence="2">2.7.7.13</ecNumber>
    </recommendedName>
</protein>
<dbReference type="PANTHER" id="PTHR46390:SF1">
    <property type="entry name" value="MANNOSE-1-PHOSPHATE GUANYLYLTRANSFERASE"/>
    <property type="match status" value="1"/>
</dbReference>
<feature type="domain" description="Nucleotidyl transferase" evidence="8">
    <location>
        <begin position="7"/>
        <end position="290"/>
    </location>
</feature>
<keyword evidence="3 10" id="KW-0808">Transferase</keyword>
<evidence type="ECO:0000259" key="9">
    <source>
        <dbReference type="Pfam" id="PF22640"/>
    </source>
</evidence>
<evidence type="ECO:0000256" key="2">
    <source>
        <dbReference type="ARBA" id="ARBA00012387"/>
    </source>
</evidence>
<dbReference type="InterPro" id="IPR051161">
    <property type="entry name" value="Mannose-6P_isomerase_type2"/>
</dbReference>
<proteinExistence type="inferred from homology"/>
<dbReference type="RefSeq" id="WP_158867054.1">
    <property type="nucleotide sequence ID" value="NZ_CP046401.1"/>
</dbReference>
<comment type="catalytic activity">
    <reaction evidence="7">
        <text>alpha-D-mannose 1-phosphate + GTP + H(+) = GDP-alpha-D-mannose + diphosphate</text>
        <dbReference type="Rhea" id="RHEA:15229"/>
        <dbReference type="ChEBI" id="CHEBI:15378"/>
        <dbReference type="ChEBI" id="CHEBI:33019"/>
        <dbReference type="ChEBI" id="CHEBI:37565"/>
        <dbReference type="ChEBI" id="CHEBI:57527"/>
        <dbReference type="ChEBI" id="CHEBI:58409"/>
        <dbReference type="EC" id="2.7.7.13"/>
    </reaction>
</comment>
<dbReference type="EMBL" id="CP046401">
    <property type="protein sequence ID" value="QGY44596.1"/>
    <property type="molecule type" value="Genomic_DNA"/>
</dbReference>
<keyword evidence="4 10" id="KW-0548">Nucleotidyltransferase</keyword>
<evidence type="ECO:0000256" key="5">
    <source>
        <dbReference type="ARBA" id="ARBA00022741"/>
    </source>
</evidence>
<name>A0A6I6JNQ2_9BACT</name>
<dbReference type="InterPro" id="IPR005835">
    <property type="entry name" value="NTP_transferase_dom"/>
</dbReference>
<evidence type="ECO:0000256" key="3">
    <source>
        <dbReference type="ARBA" id="ARBA00022679"/>
    </source>
</evidence>
<dbReference type="Pfam" id="PF22640">
    <property type="entry name" value="ManC_GMP_beta-helix"/>
    <property type="match status" value="1"/>
</dbReference>
<evidence type="ECO:0000256" key="7">
    <source>
        <dbReference type="ARBA" id="ARBA00047343"/>
    </source>
</evidence>
<organism evidence="10 11">
    <name type="scientific">Maribellus comscasis</name>
    <dbReference type="NCBI Taxonomy" id="2681766"/>
    <lineage>
        <taxon>Bacteria</taxon>
        <taxon>Pseudomonadati</taxon>
        <taxon>Bacteroidota</taxon>
        <taxon>Bacteroidia</taxon>
        <taxon>Marinilabiliales</taxon>
        <taxon>Prolixibacteraceae</taxon>
        <taxon>Maribellus</taxon>
    </lineage>
</organism>
<keyword evidence="11" id="KW-1185">Reference proteome</keyword>
<evidence type="ECO:0000313" key="11">
    <source>
        <dbReference type="Proteomes" id="UP000428260"/>
    </source>
</evidence>
<dbReference type="SUPFAM" id="SSF53448">
    <property type="entry name" value="Nucleotide-diphospho-sugar transferases"/>
    <property type="match status" value="1"/>
</dbReference>
<dbReference type="Proteomes" id="UP000428260">
    <property type="component" value="Chromosome"/>
</dbReference>
<dbReference type="SUPFAM" id="SSF159283">
    <property type="entry name" value="Guanosine diphospho-D-mannose pyrophosphorylase/mannose-6-phosphate isomerase linker domain"/>
    <property type="match status" value="1"/>
</dbReference>
<evidence type="ECO:0000259" key="8">
    <source>
        <dbReference type="Pfam" id="PF00483"/>
    </source>
</evidence>
<evidence type="ECO:0000256" key="4">
    <source>
        <dbReference type="ARBA" id="ARBA00022695"/>
    </source>
</evidence>
<evidence type="ECO:0000256" key="6">
    <source>
        <dbReference type="ARBA" id="ARBA00023134"/>
    </source>
</evidence>
<gene>
    <name evidence="10" type="ORF">GM418_13270</name>
</gene>
<feature type="domain" description="MannoseP isomerase/GMP-like beta-helix" evidence="9">
    <location>
        <begin position="299"/>
        <end position="351"/>
    </location>
</feature>
<dbReference type="FunFam" id="3.90.550.10:FF:000046">
    <property type="entry name" value="Mannose-1-phosphate guanylyltransferase (GDP)"/>
    <property type="match status" value="1"/>
</dbReference>
<dbReference type="PANTHER" id="PTHR46390">
    <property type="entry name" value="MANNOSE-1-PHOSPHATE GUANYLYLTRANSFERASE"/>
    <property type="match status" value="1"/>
</dbReference>